<dbReference type="AlphaFoldDB" id="A0AAP0BN57"/>
<keyword evidence="5" id="KW-0808">Transferase</keyword>
<dbReference type="GO" id="GO:0016020">
    <property type="term" value="C:membrane"/>
    <property type="evidence" value="ECO:0007669"/>
    <property type="project" value="UniProtKB-SubCell"/>
</dbReference>
<dbReference type="EMBL" id="JBBWWQ010000006">
    <property type="protein sequence ID" value="KAK8944899.1"/>
    <property type="molecule type" value="Genomic_DNA"/>
</dbReference>
<evidence type="ECO:0000256" key="7">
    <source>
        <dbReference type="ARBA" id="ARBA00022723"/>
    </source>
</evidence>
<dbReference type="SMART" id="SM00184">
    <property type="entry name" value="RING"/>
    <property type="match status" value="1"/>
</dbReference>
<evidence type="ECO:0000313" key="18">
    <source>
        <dbReference type="Proteomes" id="UP001418222"/>
    </source>
</evidence>
<keyword evidence="8 13" id="KW-0863">Zinc-finger</keyword>
<evidence type="ECO:0000256" key="13">
    <source>
        <dbReference type="PROSITE-ProRule" id="PRU00175"/>
    </source>
</evidence>
<dbReference type="PROSITE" id="PS50089">
    <property type="entry name" value="ZF_RING_2"/>
    <property type="match status" value="1"/>
</dbReference>
<keyword evidence="9" id="KW-0833">Ubl conjugation pathway</keyword>
<evidence type="ECO:0000256" key="3">
    <source>
        <dbReference type="ARBA" id="ARBA00004906"/>
    </source>
</evidence>
<proteinExistence type="predicted"/>
<dbReference type="CDD" id="cd16461">
    <property type="entry name" value="RING-H2_EL5-like"/>
    <property type="match status" value="1"/>
</dbReference>
<sequence>MPRERTNPGIIIPSSPPLLTAPPPPPPPPDSLESSFPTLTISIIGILATAILLLSYYAYVTKCCRNWRQFSAITRLHRSLRRHREGLLGLQPGTAGLHGLDELAIQGIPTFRYRRGQPSELSSNECPVCLNEFKEEERVRQLPNCLHVFHIDCIDAWLSMHANCPLCRSEITSTPLMPANSVTELVAAREDDDVVRGRERKLPQSFSMGDECIEIRNRGGEFGVQLMRRSFSMDSSNDRQLYIAVQEILRKNSDLQMAGGGEEGSSSTGTLGRVRRSFFSFGHYGSSKNSVLPIDSEV</sequence>
<dbReference type="PANTHER" id="PTHR46913">
    <property type="entry name" value="RING-H2 FINGER PROTEIN ATL16"/>
    <property type="match status" value="1"/>
</dbReference>
<evidence type="ECO:0000256" key="12">
    <source>
        <dbReference type="ARBA" id="ARBA00023136"/>
    </source>
</evidence>
<dbReference type="EC" id="2.3.2.27" evidence="4"/>
<dbReference type="GO" id="GO:0061630">
    <property type="term" value="F:ubiquitin protein ligase activity"/>
    <property type="evidence" value="ECO:0007669"/>
    <property type="project" value="UniProtKB-EC"/>
</dbReference>
<dbReference type="PANTHER" id="PTHR46913:SF1">
    <property type="entry name" value="RING-H2 FINGER PROTEIN ATL16"/>
    <property type="match status" value="1"/>
</dbReference>
<dbReference type="GO" id="GO:0016567">
    <property type="term" value="P:protein ubiquitination"/>
    <property type="evidence" value="ECO:0007669"/>
    <property type="project" value="InterPro"/>
</dbReference>
<comment type="subcellular location">
    <subcellularLocation>
        <location evidence="2">Membrane</location>
        <topology evidence="2">Single-pass membrane protein</topology>
    </subcellularLocation>
</comment>
<keyword evidence="7" id="KW-0479">Metal-binding</keyword>
<evidence type="ECO:0000256" key="9">
    <source>
        <dbReference type="ARBA" id="ARBA00022786"/>
    </source>
</evidence>
<feature type="region of interest" description="Disordered" evidence="14">
    <location>
        <begin position="1"/>
        <end position="33"/>
    </location>
</feature>
<feature type="transmembrane region" description="Helical" evidence="15">
    <location>
        <begin position="36"/>
        <end position="59"/>
    </location>
</feature>
<dbReference type="Proteomes" id="UP001418222">
    <property type="component" value="Unassembled WGS sequence"/>
</dbReference>
<reference evidence="17 18" key="1">
    <citation type="journal article" date="2022" name="Nat. Plants">
        <title>Genomes of leafy and leafless Platanthera orchids illuminate the evolution of mycoheterotrophy.</title>
        <authorList>
            <person name="Li M.H."/>
            <person name="Liu K.W."/>
            <person name="Li Z."/>
            <person name="Lu H.C."/>
            <person name="Ye Q.L."/>
            <person name="Zhang D."/>
            <person name="Wang J.Y."/>
            <person name="Li Y.F."/>
            <person name="Zhong Z.M."/>
            <person name="Liu X."/>
            <person name="Yu X."/>
            <person name="Liu D.K."/>
            <person name="Tu X.D."/>
            <person name="Liu B."/>
            <person name="Hao Y."/>
            <person name="Liao X.Y."/>
            <person name="Jiang Y.T."/>
            <person name="Sun W.H."/>
            <person name="Chen J."/>
            <person name="Chen Y.Q."/>
            <person name="Ai Y."/>
            <person name="Zhai J.W."/>
            <person name="Wu S.S."/>
            <person name="Zhou Z."/>
            <person name="Hsiao Y.Y."/>
            <person name="Wu W.L."/>
            <person name="Chen Y.Y."/>
            <person name="Lin Y.F."/>
            <person name="Hsu J.L."/>
            <person name="Li C.Y."/>
            <person name="Wang Z.W."/>
            <person name="Zhao X."/>
            <person name="Zhong W.Y."/>
            <person name="Ma X.K."/>
            <person name="Ma L."/>
            <person name="Huang J."/>
            <person name="Chen G.Z."/>
            <person name="Huang M.Z."/>
            <person name="Huang L."/>
            <person name="Peng D.H."/>
            <person name="Luo Y.B."/>
            <person name="Zou S.Q."/>
            <person name="Chen S.P."/>
            <person name="Lan S."/>
            <person name="Tsai W.C."/>
            <person name="Van de Peer Y."/>
            <person name="Liu Z.J."/>
        </authorList>
    </citation>
    <scope>NUCLEOTIDE SEQUENCE [LARGE SCALE GENOMIC DNA]</scope>
    <source>
        <strain evidence="17">Lor287</strain>
    </source>
</reference>
<dbReference type="FunFam" id="3.30.40.10:FF:000187">
    <property type="entry name" value="E3 ubiquitin-protein ligase ATL6"/>
    <property type="match status" value="1"/>
</dbReference>
<dbReference type="GO" id="GO:0008270">
    <property type="term" value="F:zinc ion binding"/>
    <property type="evidence" value="ECO:0007669"/>
    <property type="project" value="UniProtKB-KW"/>
</dbReference>
<gene>
    <name evidence="17" type="primary">ATL1</name>
    <name evidence="17" type="ORF">KSP39_PZI008204</name>
</gene>
<feature type="domain" description="RING-type" evidence="16">
    <location>
        <begin position="126"/>
        <end position="168"/>
    </location>
</feature>
<evidence type="ECO:0000256" key="8">
    <source>
        <dbReference type="ARBA" id="ARBA00022771"/>
    </source>
</evidence>
<protein>
    <recommendedName>
        <fullName evidence="4">RING-type E3 ubiquitin transferase</fullName>
        <ecNumber evidence="4">2.3.2.27</ecNumber>
    </recommendedName>
</protein>
<dbReference type="InterPro" id="IPR044600">
    <property type="entry name" value="ATL1/ATL16-like"/>
</dbReference>
<name>A0AAP0BN57_9ASPA</name>
<evidence type="ECO:0000256" key="6">
    <source>
        <dbReference type="ARBA" id="ARBA00022692"/>
    </source>
</evidence>
<keyword evidence="10" id="KW-0862">Zinc</keyword>
<comment type="caution">
    <text evidence="17">The sequence shown here is derived from an EMBL/GenBank/DDBJ whole genome shotgun (WGS) entry which is preliminary data.</text>
</comment>
<evidence type="ECO:0000256" key="5">
    <source>
        <dbReference type="ARBA" id="ARBA00022679"/>
    </source>
</evidence>
<evidence type="ECO:0000256" key="14">
    <source>
        <dbReference type="SAM" id="MobiDB-lite"/>
    </source>
</evidence>
<evidence type="ECO:0000259" key="16">
    <source>
        <dbReference type="PROSITE" id="PS50089"/>
    </source>
</evidence>
<keyword evidence="12 15" id="KW-0472">Membrane</keyword>
<dbReference type="SUPFAM" id="SSF57850">
    <property type="entry name" value="RING/U-box"/>
    <property type="match status" value="1"/>
</dbReference>
<keyword evidence="11 15" id="KW-1133">Transmembrane helix</keyword>
<comment type="catalytic activity">
    <reaction evidence="1">
        <text>S-ubiquitinyl-[E2 ubiquitin-conjugating enzyme]-L-cysteine + [acceptor protein]-L-lysine = [E2 ubiquitin-conjugating enzyme]-L-cysteine + N(6)-ubiquitinyl-[acceptor protein]-L-lysine.</text>
        <dbReference type="EC" id="2.3.2.27"/>
    </reaction>
</comment>
<evidence type="ECO:0000256" key="2">
    <source>
        <dbReference type="ARBA" id="ARBA00004167"/>
    </source>
</evidence>
<keyword evidence="6 15" id="KW-0812">Transmembrane</keyword>
<dbReference type="InterPro" id="IPR013083">
    <property type="entry name" value="Znf_RING/FYVE/PHD"/>
</dbReference>
<evidence type="ECO:0000256" key="15">
    <source>
        <dbReference type="SAM" id="Phobius"/>
    </source>
</evidence>
<evidence type="ECO:0000256" key="4">
    <source>
        <dbReference type="ARBA" id="ARBA00012483"/>
    </source>
</evidence>
<keyword evidence="18" id="KW-1185">Reference proteome</keyword>
<evidence type="ECO:0000256" key="11">
    <source>
        <dbReference type="ARBA" id="ARBA00022989"/>
    </source>
</evidence>
<accession>A0AAP0BN57</accession>
<evidence type="ECO:0000256" key="1">
    <source>
        <dbReference type="ARBA" id="ARBA00000900"/>
    </source>
</evidence>
<evidence type="ECO:0000313" key="17">
    <source>
        <dbReference type="EMBL" id="KAK8944899.1"/>
    </source>
</evidence>
<feature type="compositionally biased region" description="Pro residues" evidence="14">
    <location>
        <begin position="14"/>
        <end position="30"/>
    </location>
</feature>
<dbReference type="Pfam" id="PF13639">
    <property type="entry name" value="zf-RING_2"/>
    <property type="match status" value="1"/>
</dbReference>
<dbReference type="Gene3D" id="3.30.40.10">
    <property type="entry name" value="Zinc/RING finger domain, C3HC4 (zinc finger)"/>
    <property type="match status" value="1"/>
</dbReference>
<comment type="pathway">
    <text evidence="3">Protein modification; protein ubiquitination.</text>
</comment>
<organism evidence="17 18">
    <name type="scientific">Platanthera zijinensis</name>
    <dbReference type="NCBI Taxonomy" id="2320716"/>
    <lineage>
        <taxon>Eukaryota</taxon>
        <taxon>Viridiplantae</taxon>
        <taxon>Streptophyta</taxon>
        <taxon>Embryophyta</taxon>
        <taxon>Tracheophyta</taxon>
        <taxon>Spermatophyta</taxon>
        <taxon>Magnoliopsida</taxon>
        <taxon>Liliopsida</taxon>
        <taxon>Asparagales</taxon>
        <taxon>Orchidaceae</taxon>
        <taxon>Orchidoideae</taxon>
        <taxon>Orchideae</taxon>
        <taxon>Orchidinae</taxon>
        <taxon>Platanthera</taxon>
    </lineage>
</organism>
<dbReference type="InterPro" id="IPR001841">
    <property type="entry name" value="Znf_RING"/>
</dbReference>
<evidence type="ECO:0000256" key="10">
    <source>
        <dbReference type="ARBA" id="ARBA00022833"/>
    </source>
</evidence>